<accession>A0A0F6WAF3</accession>
<reference evidence="1 2" key="1">
    <citation type="submission" date="2015-03" db="EMBL/GenBank/DDBJ databases">
        <title>Genome assembly of Sandaracinus amylolyticus DSM 53668.</title>
        <authorList>
            <person name="Sharma G."/>
            <person name="Subramanian S."/>
        </authorList>
    </citation>
    <scope>NUCLEOTIDE SEQUENCE [LARGE SCALE GENOMIC DNA]</scope>
    <source>
        <strain evidence="1 2">DSM 53668</strain>
    </source>
</reference>
<evidence type="ECO:0000313" key="2">
    <source>
        <dbReference type="Proteomes" id="UP000034883"/>
    </source>
</evidence>
<evidence type="ECO:0000313" key="1">
    <source>
        <dbReference type="EMBL" id="AKF11523.1"/>
    </source>
</evidence>
<proteinExistence type="predicted"/>
<protein>
    <submittedName>
        <fullName evidence="1">Uncharacterized protein</fullName>
    </submittedName>
</protein>
<dbReference type="KEGG" id="samy:DB32_008672"/>
<gene>
    <name evidence="1" type="ORF">DB32_008672</name>
</gene>
<organism evidence="1 2">
    <name type="scientific">Sandaracinus amylolyticus</name>
    <dbReference type="NCBI Taxonomy" id="927083"/>
    <lineage>
        <taxon>Bacteria</taxon>
        <taxon>Pseudomonadati</taxon>
        <taxon>Myxococcota</taxon>
        <taxon>Polyangia</taxon>
        <taxon>Polyangiales</taxon>
        <taxon>Sandaracinaceae</taxon>
        <taxon>Sandaracinus</taxon>
    </lineage>
</organism>
<sequence length="501" mass="53708">MEERSRVVARELGHHRAMHQRTRIGALLALGIASLVSSRVHAQDLATALAARYPTRELVPQSCAMREGETIALAAGRICLRDRATGLVRAVRRIALSGDWYDTSAVARDGEVLFAVTDQGGAATRFAGRVWRWDLTRDAYLGLAQTDTARVVDTAFGVLYRTQAGWRRVDDASATRVDAPEDLLDYGVATFTHEGTTYVVMGLQRVEVDTLALAGRSVQLRDHASLPGTLLYADRGVVVSAVQARGGVIQVHVLRLPATEPTIVAYPQGMRRPARASLEGAGTLLLSGPRGERASLDLAQGTITRVDASAPATPPELLRASSLYTATPTERGVYLSASSGGYLLDASGVTTPRSAPRAARSRCRCVEADLVCPGAESAPIAGACAEVAELDRIRADYADSADRSTQTTGDGAFRIDRLEADLVRITRLRDGARLWARIVDGALFAQLDDGSYFLSNRDLAARFALREGPLTTGAVTPLGPRATQLFRETLIAEFFAPAASQ</sequence>
<dbReference type="AlphaFoldDB" id="A0A0F6WAF3"/>
<dbReference type="EMBL" id="CP011125">
    <property type="protein sequence ID" value="AKF11523.1"/>
    <property type="molecule type" value="Genomic_DNA"/>
</dbReference>
<name>A0A0F6WAF3_9BACT</name>
<dbReference type="Proteomes" id="UP000034883">
    <property type="component" value="Chromosome"/>
</dbReference>
<keyword evidence="2" id="KW-1185">Reference proteome</keyword>
<dbReference type="STRING" id="927083.DB32_008672"/>